<dbReference type="AlphaFoldDB" id="A0A3E0DRU7"/>
<evidence type="ECO:0000313" key="1">
    <source>
        <dbReference type="EMBL" id="REG85052.1"/>
    </source>
</evidence>
<dbReference type="OrthoDB" id="8716700at2"/>
<gene>
    <name evidence="1" type="ORF">DFP81_103251</name>
</gene>
<dbReference type="RefSeq" id="WP_115896923.1">
    <property type="nucleotide sequence ID" value="NZ_QUNG01000003.1"/>
</dbReference>
<dbReference type="Proteomes" id="UP000256542">
    <property type="component" value="Unassembled WGS sequence"/>
</dbReference>
<sequence length="276" mass="30756">MSNVDLQPVHSRIESPFEFHQGDSPLLVSMPHSGLRLTATEEESLTDKAQRLPDTDWYIPELYGDLAARGVSVISANYSRYVIDLNRPYDDAALYTSKTTGLFPDILFDESPTFLAGKEPSEAHHLLCKEQIWRPYHQQIEDELARIKAKFGYAILLDAHSIAAQVPMLFEGRLPDFNWGTNAGESCAPAVLKSAQECLSEDYSQVANGRFKGGYITRAFGQPAQGIHAIQLELSQATYLNDDLVKQGQYLLDDDKLPAIQKQISALVDALLQTKL</sequence>
<dbReference type="SUPFAM" id="SSF53187">
    <property type="entry name" value="Zn-dependent exopeptidases"/>
    <property type="match status" value="1"/>
</dbReference>
<dbReference type="Pfam" id="PF05013">
    <property type="entry name" value="FGase"/>
    <property type="match status" value="1"/>
</dbReference>
<dbReference type="EMBL" id="QUNG01000003">
    <property type="protein sequence ID" value="REG85052.1"/>
    <property type="molecule type" value="Genomic_DNA"/>
</dbReference>
<evidence type="ECO:0000313" key="2">
    <source>
        <dbReference type="Proteomes" id="UP000256542"/>
    </source>
</evidence>
<keyword evidence="2" id="KW-1185">Reference proteome</keyword>
<name>A0A3E0DRU7_9GAMM</name>
<protein>
    <submittedName>
        <fullName evidence="1">Formiminoglutamase</fullName>
    </submittedName>
</protein>
<organism evidence="1 2">
    <name type="scientific">Marinomonas pollencensis</name>
    <dbReference type="NCBI Taxonomy" id="491954"/>
    <lineage>
        <taxon>Bacteria</taxon>
        <taxon>Pseudomonadati</taxon>
        <taxon>Pseudomonadota</taxon>
        <taxon>Gammaproteobacteria</taxon>
        <taxon>Oceanospirillales</taxon>
        <taxon>Oceanospirillaceae</taxon>
        <taxon>Marinomonas</taxon>
    </lineage>
</organism>
<proteinExistence type="predicted"/>
<comment type="caution">
    <text evidence="1">The sequence shown here is derived from an EMBL/GenBank/DDBJ whole genome shotgun (WGS) entry which is preliminary data.</text>
</comment>
<accession>A0A3E0DRU7</accession>
<dbReference type="InterPro" id="IPR010247">
    <property type="entry name" value="HutG_amidohyd"/>
</dbReference>
<dbReference type="InterPro" id="IPR007709">
    <property type="entry name" value="N-FG_amidohydro"/>
</dbReference>
<dbReference type="Gene3D" id="3.40.630.40">
    <property type="entry name" value="Zn-dependent exopeptidases"/>
    <property type="match status" value="1"/>
</dbReference>
<reference evidence="1 2" key="1">
    <citation type="submission" date="2018-08" db="EMBL/GenBank/DDBJ databases">
        <title>Genomic Encyclopedia of Type Strains, Phase III (KMG-III): the genomes of soil and plant-associated and newly described type strains.</title>
        <authorList>
            <person name="Whitman W."/>
        </authorList>
    </citation>
    <scope>NUCLEOTIDE SEQUENCE [LARGE SCALE GENOMIC DNA]</scope>
    <source>
        <strain evidence="1 2">CECT 7375</strain>
    </source>
</reference>
<dbReference type="NCBIfam" id="TIGR02017">
    <property type="entry name" value="hutG_amidohyd"/>
    <property type="match status" value="1"/>
</dbReference>